<sequence>MRGAWWWIRSAQEEVMLGLCLPGFFFSSPEIIWALSVGVTGLFLSSTLLDDPSRWGVRGGFVLLSTHRPRFAGEVSSECMARDGIYVQTDRKCTFALNHSKPFLSHAVLYGACSGCRELLSKKPWSGFQP</sequence>
<evidence type="ECO:0000313" key="2">
    <source>
        <dbReference type="Proteomes" id="UP001278766"/>
    </source>
</evidence>
<organism evidence="1 2">
    <name type="scientific">Chaetomium fimeti</name>
    <dbReference type="NCBI Taxonomy" id="1854472"/>
    <lineage>
        <taxon>Eukaryota</taxon>
        <taxon>Fungi</taxon>
        <taxon>Dikarya</taxon>
        <taxon>Ascomycota</taxon>
        <taxon>Pezizomycotina</taxon>
        <taxon>Sordariomycetes</taxon>
        <taxon>Sordariomycetidae</taxon>
        <taxon>Sordariales</taxon>
        <taxon>Chaetomiaceae</taxon>
        <taxon>Chaetomium</taxon>
    </lineage>
</organism>
<dbReference type="GeneID" id="87841083"/>
<dbReference type="Proteomes" id="UP001278766">
    <property type="component" value="Unassembled WGS sequence"/>
</dbReference>
<gene>
    <name evidence="1" type="ORF">B0H64DRAFT_401124</name>
</gene>
<reference evidence="1" key="2">
    <citation type="submission" date="2023-06" db="EMBL/GenBank/DDBJ databases">
        <authorList>
            <consortium name="Lawrence Berkeley National Laboratory"/>
            <person name="Haridas S."/>
            <person name="Hensen N."/>
            <person name="Bonometti L."/>
            <person name="Westerberg I."/>
            <person name="Brannstrom I.O."/>
            <person name="Guillou S."/>
            <person name="Cros-Aarteil S."/>
            <person name="Calhoun S."/>
            <person name="Kuo A."/>
            <person name="Mondo S."/>
            <person name="Pangilinan J."/>
            <person name="Riley R."/>
            <person name="Labutti K."/>
            <person name="Andreopoulos B."/>
            <person name="Lipzen A."/>
            <person name="Chen C."/>
            <person name="Yanf M."/>
            <person name="Daum C."/>
            <person name="Ng V."/>
            <person name="Clum A."/>
            <person name="Steindorff A."/>
            <person name="Ohm R."/>
            <person name="Martin F."/>
            <person name="Silar P."/>
            <person name="Natvig D."/>
            <person name="Lalanne C."/>
            <person name="Gautier V."/>
            <person name="Ament-Velasquez S.L."/>
            <person name="Kruys A."/>
            <person name="Hutchinson M.I."/>
            <person name="Powell A.J."/>
            <person name="Barry K."/>
            <person name="Miller A.N."/>
            <person name="Grigoriev I.V."/>
            <person name="Debuchy R."/>
            <person name="Gladieux P."/>
            <person name="Thoren M.H."/>
            <person name="Johannesson H."/>
        </authorList>
    </citation>
    <scope>NUCLEOTIDE SEQUENCE</scope>
    <source>
        <strain evidence="1">CBS 168.71</strain>
    </source>
</reference>
<dbReference type="RefSeq" id="XP_062658130.1">
    <property type="nucleotide sequence ID" value="XM_062804135.1"/>
</dbReference>
<evidence type="ECO:0000313" key="1">
    <source>
        <dbReference type="EMBL" id="KAK3294616.1"/>
    </source>
</evidence>
<protein>
    <submittedName>
        <fullName evidence="1">Uncharacterized protein</fullName>
    </submittedName>
</protein>
<dbReference type="AlphaFoldDB" id="A0AAE0LQY6"/>
<dbReference type="EMBL" id="JAUEPN010000005">
    <property type="protein sequence ID" value="KAK3294616.1"/>
    <property type="molecule type" value="Genomic_DNA"/>
</dbReference>
<accession>A0AAE0LQY6</accession>
<reference evidence="1" key="1">
    <citation type="journal article" date="2023" name="Mol. Phylogenet. Evol.">
        <title>Genome-scale phylogeny and comparative genomics of the fungal order Sordariales.</title>
        <authorList>
            <person name="Hensen N."/>
            <person name="Bonometti L."/>
            <person name="Westerberg I."/>
            <person name="Brannstrom I.O."/>
            <person name="Guillou S."/>
            <person name="Cros-Aarteil S."/>
            <person name="Calhoun S."/>
            <person name="Haridas S."/>
            <person name="Kuo A."/>
            <person name="Mondo S."/>
            <person name="Pangilinan J."/>
            <person name="Riley R."/>
            <person name="LaButti K."/>
            <person name="Andreopoulos B."/>
            <person name="Lipzen A."/>
            <person name="Chen C."/>
            <person name="Yan M."/>
            <person name="Daum C."/>
            <person name="Ng V."/>
            <person name="Clum A."/>
            <person name="Steindorff A."/>
            <person name="Ohm R.A."/>
            <person name="Martin F."/>
            <person name="Silar P."/>
            <person name="Natvig D.O."/>
            <person name="Lalanne C."/>
            <person name="Gautier V."/>
            <person name="Ament-Velasquez S.L."/>
            <person name="Kruys A."/>
            <person name="Hutchinson M.I."/>
            <person name="Powell A.J."/>
            <person name="Barry K."/>
            <person name="Miller A.N."/>
            <person name="Grigoriev I.V."/>
            <person name="Debuchy R."/>
            <person name="Gladieux P."/>
            <person name="Hiltunen Thoren M."/>
            <person name="Johannesson H."/>
        </authorList>
    </citation>
    <scope>NUCLEOTIDE SEQUENCE</scope>
    <source>
        <strain evidence="1">CBS 168.71</strain>
    </source>
</reference>
<proteinExistence type="predicted"/>
<name>A0AAE0LQY6_9PEZI</name>
<keyword evidence="2" id="KW-1185">Reference proteome</keyword>
<comment type="caution">
    <text evidence="1">The sequence shown here is derived from an EMBL/GenBank/DDBJ whole genome shotgun (WGS) entry which is preliminary data.</text>
</comment>